<evidence type="ECO:0000313" key="2">
    <source>
        <dbReference type="Proteomes" id="UP001444625"/>
    </source>
</evidence>
<proteinExistence type="predicted"/>
<protein>
    <recommendedName>
        <fullName evidence="3">Spore coat protein</fullName>
    </recommendedName>
</protein>
<evidence type="ECO:0000313" key="1">
    <source>
        <dbReference type="EMBL" id="MEN2768910.1"/>
    </source>
</evidence>
<sequence length="174" mass="20222">MAILPAIDLGLMAEHLAAHQGAIQKFRVYEHNVSDPKLREIIHLQKNVMLEHVKVMLAFINPNTTNKIEVPSIESVKQQQEALQMKVSPESSYNNKWITLEAHSTAKNMSNLNYVSALMMKNQQVRNAHLEMALQQLKFQEEYERIINVNGWSYIPKATKEEQLKTYQQFLQQY</sequence>
<dbReference type="Gene3D" id="1.20.1260.10">
    <property type="match status" value="1"/>
</dbReference>
<name>A0ABU9XLJ2_9BACI</name>
<dbReference type="RefSeq" id="WP_345826407.1">
    <property type="nucleotide sequence ID" value="NZ_JBDIML010000008.1"/>
</dbReference>
<dbReference type="Proteomes" id="UP001444625">
    <property type="component" value="Unassembled WGS sequence"/>
</dbReference>
<evidence type="ECO:0008006" key="3">
    <source>
        <dbReference type="Google" id="ProtNLM"/>
    </source>
</evidence>
<dbReference type="InterPro" id="IPR012347">
    <property type="entry name" value="Ferritin-like"/>
</dbReference>
<keyword evidence="2" id="KW-1185">Reference proteome</keyword>
<dbReference type="EMBL" id="JBDIML010000008">
    <property type="protein sequence ID" value="MEN2768910.1"/>
    <property type="molecule type" value="Genomic_DNA"/>
</dbReference>
<comment type="caution">
    <text evidence="1">The sequence shown here is derived from an EMBL/GenBank/DDBJ whole genome shotgun (WGS) entry which is preliminary data.</text>
</comment>
<accession>A0ABU9XLJ2</accession>
<organism evidence="1 2">
    <name type="scientific">Ornithinibacillus xuwenensis</name>
    <dbReference type="NCBI Taxonomy" id="3144668"/>
    <lineage>
        <taxon>Bacteria</taxon>
        <taxon>Bacillati</taxon>
        <taxon>Bacillota</taxon>
        <taxon>Bacilli</taxon>
        <taxon>Bacillales</taxon>
        <taxon>Bacillaceae</taxon>
        <taxon>Ornithinibacillus</taxon>
    </lineage>
</organism>
<reference evidence="1 2" key="1">
    <citation type="submission" date="2024-05" db="EMBL/GenBank/DDBJ databases">
        <authorList>
            <person name="Haq I."/>
            <person name="Ullah Z."/>
            <person name="Ahmad R."/>
            <person name="Li M."/>
            <person name="Tong Y."/>
        </authorList>
    </citation>
    <scope>NUCLEOTIDE SEQUENCE [LARGE SCALE GENOMIC DNA]</scope>
    <source>
        <strain evidence="1 2">16A2E</strain>
    </source>
</reference>
<gene>
    <name evidence="1" type="ORF">ABC228_17190</name>
</gene>